<dbReference type="PROSITE" id="PS50850">
    <property type="entry name" value="MFS"/>
    <property type="match status" value="1"/>
</dbReference>
<feature type="transmembrane region" description="Helical" evidence="4">
    <location>
        <begin position="78"/>
        <end position="95"/>
    </location>
</feature>
<keyword evidence="3 4" id="KW-0472">Membrane</keyword>
<dbReference type="PANTHER" id="PTHR23518:SF2">
    <property type="entry name" value="MAJOR FACILITATOR SUPERFAMILY TRANSPORTER"/>
    <property type="match status" value="1"/>
</dbReference>
<name>A0A1G2LBC0_9BACT</name>
<accession>A0A1G2LBC0</accession>
<dbReference type="Gene3D" id="1.20.1250.20">
    <property type="entry name" value="MFS general substrate transporter like domains"/>
    <property type="match status" value="1"/>
</dbReference>
<dbReference type="Proteomes" id="UP000178977">
    <property type="component" value="Unassembled WGS sequence"/>
</dbReference>
<dbReference type="AlphaFoldDB" id="A0A1G2LBC0"/>
<dbReference type="SUPFAM" id="SSF103473">
    <property type="entry name" value="MFS general substrate transporter"/>
    <property type="match status" value="1"/>
</dbReference>
<dbReference type="EMBL" id="MHQT01000034">
    <property type="protein sequence ID" value="OHA08890.1"/>
    <property type="molecule type" value="Genomic_DNA"/>
</dbReference>
<comment type="caution">
    <text evidence="6">The sequence shown here is derived from an EMBL/GenBank/DDBJ whole genome shotgun (WGS) entry which is preliminary data.</text>
</comment>
<feature type="transmembrane region" description="Helical" evidence="4">
    <location>
        <begin position="45"/>
        <end position="66"/>
    </location>
</feature>
<dbReference type="InterPro" id="IPR011701">
    <property type="entry name" value="MFS"/>
</dbReference>
<evidence type="ECO:0000313" key="6">
    <source>
        <dbReference type="EMBL" id="OHA08890.1"/>
    </source>
</evidence>
<keyword evidence="2 4" id="KW-1133">Transmembrane helix</keyword>
<organism evidence="6 7">
    <name type="scientific">Candidatus Sungbacteria bacterium RIFCSPLOWO2_01_FULL_60_25</name>
    <dbReference type="NCBI Taxonomy" id="1802281"/>
    <lineage>
        <taxon>Bacteria</taxon>
        <taxon>Candidatus Sungiibacteriota</taxon>
    </lineage>
</organism>
<feature type="transmembrane region" description="Helical" evidence="4">
    <location>
        <begin position="12"/>
        <end position="33"/>
    </location>
</feature>
<evidence type="ECO:0000256" key="1">
    <source>
        <dbReference type="ARBA" id="ARBA00022692"/>
    </source>
</evidence>
<dbReference type="GO" id="GO:0022857">
    <property type="term" value="F:transmembrane transporter activity"/>
    <property type="evidence" value="ECO:0007669"/>
    <property type="project" value="InterPro"/>
</dbReference>
<feature type="transmembrane region" description="Helical" evidence="4">
    <location>
        <begin position="165"/>
        <end position="185"/>
    </location>
</feature>
<reference evidence="6 7" key="1">
    <citation type="journal article" date="2016" name="Nat. Commun.">
        <title>Thousands of microbial genomes shed light on interconnected biogeochemical processes in an aquifer system.</title>
        <authorList>
            <person name="Anantharaman K."/>
            <person name="Brown C.T."/>
            <person name="Hug L.A."/>
            <person name="Sharon I."/>
            <person name="Castelle C.J."/>
            <person name="Probst A.J."/>
            <person name="Thomas B.C."/>
            <person name="Singh A."/>
            <person name="Wilkins M.J."/>
            <person name="Karaoz U."/>
            <person name="Brodie E.L."/>
            <person name="Williams K.H."/>
            <person name="Hubbard S.S."/>
            <person name="Banfield J.F."/>
        </authorList>
    </citation>
    <scope>NUCLEOTIDE SEQUENCE [LARGE SCALE GENOMIC DNA]</scope>
</reference>
<dbReference type="InterPro" id="IPR020846">
    <property type="entry name" value="MFS_dom"/>
</dbReference>
<protein>
    <recommendedName>
        <fullName evidence="5">Major facilitator superfamily (MFS) profile domain-containing protein</fullName>
    </recommendedName>
</protein>
<dbReference type="InterPro" id="IPR036259">
    <property type="entry name" value="MFS_trans_sf"/>
</dbReference>
<dbReference type="PANTHER" id="PTHR23518">
    <property type="entry name" value="C-METHYLTRANSFERASE"/>
    <property type="match status" value="1"/>
</dbReference>
<evidence type="ECO:0000256" key="4">
    <source>
        <dbReference type="SAM" id="Phobius"/>
    </source>
</evidence>
<proteinExistence type="predicted"/>
<dbReference type="STRING" id="1802281.A3A44_02240"/>
<sequence length="255" mass="28394">MRAIHHHPIYKRFYGLSFLGFLFGVIYGIFSLTLPLLAEHELSNVALLGVIFALPELVGVLLDVPLGGFANRFGRRHTIFYSGILLALSAAGFALFPHPLVFLLTLIFYEIAMQAYIIPADAELMAISPSRRSGKFNGIVEGLHNFGFSVGPIIAGFLIARSIEYPFWLAFVLSLLLAGLSFRFLRPEASAEPFTAAVEHLWRRDRIFRSSISEFLELGFVGMFTTFLFLFLRSGGGSLHFWSRSILTHSDSAVS</sequence>
<gene>
    <name evidence="6" type="ORF">A3A44_02240</name>
</gene>
<feature type="domain" description="Major facilitator superfamily (MFS) profile" evidence="5">
    <location>
        <begin position="12"/>
        <end position="255"/>
    </location>
</feature>
<dbReference type="Pfam" id="PF07690">
    <property type="entry name" value="MFS_1"/>
    <property type="match status" value="1"/>
</dbReference>
<evidence type="ECO:0000256" key="3">
    <source>
        <dbReference type="ARBA" id="ARBA00023136"/>
    </source>
</evidence>
<feature type="transmembrane region" description="Helical" evidence="4">
    <location>
        <begin position="139"/>
        <end position="159"/>
    </location>
</feature>
<feature type="transmembrane region" description="Helical" evidence="4">
    <location>
        <begin position="212"/>
        <end position="232"/>
    </location>
</feature>
<evidence type="ECO:0000259" key="5">
    <source>
        <dbReference type="PROSITE" id="PS50850"/>
    </source>
</evidence>
<keyword evidence="1 4" id="KW-0812">Transmembrane</keyword>
<evidence type="ECO:0000313" key="7">
    <source>
        <dbReference type="Proteomes" id="UP000178977"/>
    </source>
</evidence>
<feature type="transmembrane region" description="Helical" evidence="4">
    <location>
        <begin position="101"/>
        <end position="118"/>
    </location>
</feature>
<evidence type="ECO:0000256" key="2">
    <source>
        <dbReference type="ARBA" id="ARBA00022989"/>
    </source>
</evidence>